<feature type="compositionally biased region" description="Pro residues" evidence="2">
    <location>
        <begin position="373"/>
        <end position="384"/>
    </location>
</feature>
<feature type="compositionally biased region" description="Polar residues" evidence="2">
    <location>
        <begin position="154"/>
        <end position="164"/>
    </location>
</feature>
<keyword evidence="1" id="KW-0175">Coiled coil</keyword>
<feature type="compositionally biased region" description="Basic and acidic residues" evidence="2">
    <location>
        <begin position="886"/>
        <end position="899"/>
    </location>
</feature>
<feature type="coiled-coil region" evidence="1">
    <location>
        <begin position="1236"/>
        <end position="1263"/>
    </location>
</feature>
<feature type="region of interest" description="Disordered" evidence="2">
    <location>
        <begin position="886"/>
        <end position="949"/>
    </location>
</feature>
<feature type="compositionally biased region" description="Low complexity" evidence="2">
    <location>
        <begin position="402"/>
        <end position="412"/>
    </location>
</feature>
<evidence type="ECO:0000256" key="2">
    <source>
        <dbReference type="SAM" id="MobiDB-lite"/>
    </source>
</evidence>
<dbReference type="eggNOG" id="ENOG502S1Y6">
    <property type="taxonomic scope" value="Eukaryota"/>
</dbReference>
<feature type="compositionally biased region" description="Polar residues" evidence="2">
    <location>
        <begin position="517"/>
        <end position="526"/>
    </location>
</feature>
<reference evidence="3 4" key="1">
    <citation type="journal article" date="2010" name="Proc. Natl. Acad. Sci. U.S.A.">
        <title>Insights into evolution of multicellular fungi from the assembled chromosomes of the mushroom Coprinopsis cinerea (Coprinus cinereus).</title>
        <authorList>
            <person name="Stajich J.E."/>
            <person name="Wilke S.K."/>
            <person name="Ahren D."/>
            <person name="Au C.H."/>
            <person name="Birren B.W."/>
            <person name="Borodovsky M."/>
            <person name="Burns C."/>
            <person name="Canback B."/>
            <person name="Casselton L.A."/>
            <person name="Cheng C.K."/>
            <person name="Deng J."/>
            <person name="Dietrich F.S."/>
            <person name="Fargo D.C."/>
            <person name="Farman M.L."/>
            <person name="Gathman A.C."/>
            <person name="Goldberg J."/>
            <person name="Guigo R."/>
            <person name="Hoegger P.J."/>
            <person name="Hooker J.B."/>
            <person name="Huggins A."/>
            <person name="James T.Y."/>
            <person name="Kamada T."/>
            <person name="Kilaru S."/>
            <person name="Kodira C."/>
            <person name="Kues U."/>
            <person name="Kupfer D."/>
            <person name="Kwan H.S."/>
            <person name="Lomsadze A."/>
            <person name="Li W."/>
            <person name="Lilly W.W."/>
            <person name="Ma L.J."/>
            <person name="Mackey A.J."/>
            <person name="Manning G."/>
            <person name="Martin F."/>
            <person name="Muraguchi H."/>
            <person name="Natvig D.O."/>
            <person name="Palmerini H."/>
            <person name="Ramesh M.A."/>
            <person name="Rehmeyer C.J."/>
            <person name="Roe B.A."/>
            <person name="Shenoy N."/>
            <person name="Stanke M."/>
            <person name="Ter-Hovhannisyan V."/>
            <person name="Tunlid A."/>
            <person name="Velagapudi R."/>
            <person name="Vision T.J."/>
            <person name="Zeng Q."/>
            <person name="Zolan M.E."/>
            <person name="Pukkila P.J."/>
        </authorList>
    </citation>
    <scope>NUCLEOTIDE SEQUENCE [LARGE SCALE GENOMIC DNA]</scope>
    <source>
        <strain evidence="4">Okayama-7 / 130 / ATCC MYA-4618 / FGSC 9003</strain>
    </source>
</reference>
<dbReference type="InParanoid" id="A8N610"/>
<evidence type="ECO:0000313" key="3">
    <source>
        <dbReference type="EMBL" id="EAU91449.2"/>
    </source>
</evidence>
<evidence type="ECO:0000256" key="1">
    <source>
        <dbReference type="SAM" id="Coils"/>
    </source>
</evidence>
<feature type="compositionally biased region" description="Basic and acidic residues" evidence="2">
    <location>
        <begin position="937"/>
        <end position="949"/>
    </location>
</feature>
<gene>
    <name evidence="3" type="ORF">CC1G_01938</name>
</gene>
<feature type="region of interest" description="Disordered" evidence="2">
    <location>
        <begin position="55"/>
        <end position="118"/>
    </location>
</feature>
<evidence type="ECO:0000313" key="4">
    <source>
        <dbReference type="Proteomes" id="UP000001861"/>
    </source>
</evidence>
<feature type="compositionally biased region" description="Polar residues" evidence="2">
    <location>
        <begin position="589"/>
        <end position="619"/>
    </location>
</feature>
<feature type="compositionally biased region" description="Polar residues" evidence="2">
    <location>
        <begin position="7"/>
        <end position="18"/>
    </location>
</feature>
<dbReference type="STRING" id="240176.A8N610"/>
<feature type="compositionally biased region" description="Polar residues" evidence="2">
    <location>
        <begin position="462"/>
        <end position="471"/>
    </location>
</feature>
<feature type="compositionally biased region" description="Low complexity" evidence="2">
    <location>
        <begin position="493"/>
        <end position="511"/>
    </location>
</feature>
<dbReference type="HOGENOM" id="CLU_258064_0_0_1"/>
<feature type="compositionally biased region" description="Basic and acidic residues" evidence="2">
    <location>
        <begin position="988"/>
        <end position="1007"/>
    </location>
</feature>
<dbReference type="RefSeq" id="XP_001830302.2">
    <property type="nucleotide sequence ID" value="XM_001830250.2"/>
</dbReference>
<name>A8N610_COPC7</name>
<evidence type="ECO:0008006" key="5">
    <source>
        <dbReference type="Google" id="ProtNLM"/>
    </source>
</evidence>
<comment type="caution">
    <text evidence="3">The sequence shown here is derived from an EMBL/GenBank/DDBJ whole genome shotgun (WGS) entry which is preliminary data.</text>
</comment>
<dbReference type="OrthoDB" id="2261329at2759"/>
<dbReference type="OMA" id="GWVSAIW"/>
<proteinExistence type="predicted"/>
<dbReference type="Proteomes" id="UP000001861">
    <property type="component" value="Unassembled WGS sequence"/>
</dbReference>
<keyword evidence="4" id="KW-1185">Reference proteome</keyword>
<feature type="region of interest" description="Disordered" evidence="2">
    <location>
        <begin position="343"/>
        <end position="420"/>
    </location>
</feature>
<feature type="region of interest" description="Disordered" evidence="2">
    <location>
        <begin position="457"/>
        <end position="682"/>
    </location>
</feature>
<dbReference type="VEuPathDB" id="FungiDB:CC1G_01938"/>
<dbReference type="KEGG" id="cci:CC1G_01938"/>
<feature type="region of interest" description="Disordered" evidence="2">
    <location>
        <begin position="988"/>
        <end position="1014"/>
    </location>
</feature>
<dbReference type="GeneID" id="6006741"/>
<feature type="region of interest" description="Disordered" evidence="2">
    <location>
        <begin position="135"/>
        <end position="169"/>
    </location>
</feature>
<feature type="region of interest" description="Disordered" evidence="2">
    <location>
        <begin position="1"/>
        <end position="34"/>
    </location>
</feature>
<feature type="compositionally biased region" description="Basic and acidic residues" evidence="2">
    <location>
        <begin position="909"/>
        <end position="924"/>
    </location>
</feature>
<organism evidence="3 4">
    <name type="scientific">Coprinopsis cinerea (strain Okayama-7 / 130 / ATCC MYA-4618 / FGSC 9003)</name>
    <name type="common">Inky cap fungus</name>
    <name type="synonym">Hormographiella aspergillata</name>
    <dbReference type="NCBI Taxonomy" id="240176"/>
    <lineage>
        <taxon>Eukaryota</taxon>
        <taxon>Fungi</taxon>
        <taxon>Dikarya</taxon>
        <taxon>Basidiomycota</taxon>
        <taxon>Agaricomycotina</taxon>
        <taxon>Agaricomycetes</taxon>
        <taxon>Agaricomycetidae</taxon>
        <taxon>Agaricales</taxon>
        <taxon>Agaricineae</taxon>
        <taxon>Psathyrellaceae</taxon>
        <taxon>Coprinopsis</taxon>
    </lineage>
</organism>
<dbReference type="EMBL" id="AACS02000003">
    <property type="protein sequence ID" value="EAU91449.2"/>
    <property type="molecule type" value="Genomic_DNA"/>
</dbReference>
<feature type="compositionally biased region" description="Low complexity" evidence="2">
    <location>
        <begin position="577"/>
        <end position="588"/>
    </location>
</feature>
<sequence>MVGPRSMSRQCALSQSDPDSGPKRPTLQHRKSTKQLVKQYEDAILEEQAASSKVYYGRGGQQPGLSRAHSTNSRPVRNIAAGEPAATKRSTYHSDSQYPHYRTGLASPPAKKDKDNPLRHSFRNLLTILKKGKLGSSSKDLDKDRPIFPPPGLSATNSRDQTGGRNRHSISKELPLLPLALSDDSRPLLSRSQTQTGTLIYLTTLSPVGGDDSDGKRTVHPAPLWTTSTITLKDAKITVSWFSDTDGGGTTMIPCIHEIDLVGCSDIRSIDLNALDPAAVQALDAWGSAGKGRGHAGEGEDEDELKVFEILFERKPREVFAVRSVRERAKWISAFWDSILPSGDTPHQTKAVEVPEPYPDASMSSKSDELMKPRPPSLSTPVPPRISGRTSTDRSLPPLPVSRQNSSSQSRSVPAKPNDSFKHITNEIVKTHSNNSMAGSVASSKYSSASSIPELPTPIQLRVSSRSQSSKGRLKVKNGMLSPDGGSSVYSRGSPLSSTFSDSSSGTASTGLARRPPSSSIANLSHLSVVKQRVAQMERKGSDATTPPTPTQHGNGKRAGGGASGVSLGSHQGTRAGSIFTSGSGFSSKVNNRNNSNLQHQSSTSDTAKGSKSSNSNPYQEKKKGGQEQATKKAGTGATAGDAGFAPGGGNEMPPVSGLPLPERGPTGIDPAGLSSNATRMRGEDSIGDLEDESHSLSPHHDPAPVLGAYPGAIVFNKSTLKGDGEHQQYCHNEKETRVVSMDPGVSNTQTFVGREEKMRRQVGLDELQVIASGVREIKLVLGGLGVTGEGQSARIRTGSSADVVSTADLAAGDGNAVGDGLGGNGTAVGVGVVIGAANPTIVRGGAPTIHQIALGLDHRLNTANETLLHVKEALESMERRLGIATRRDGGSSDRDNLDFSRGSGIDFAHGRERKGEGDNDKGAMNRNRSRGGGSDGARDGSGVDRADGDVANGVAEELGALLRDIKMQLASELPVINNRILELSKDVADAERRQEDHRSRSSRTHDVTSPGSVHQAALDLIPLQTTLEKVLGIVGTNHADSAATSRELKQEASPLVTGIVSLLEDDVTHREQQALQQVDSVRYLNELNKIQSLAANIDALCAELGTPVTLPPGVDGDGGGSMDGTGSVQQHGAPGSTHLLSNVRQLVLGMKARDQNMASLQASVNDLIAVLNSESRLDSNELARMIELQKRNQEVMLRTFTNEISGEIKGERLRFVEAMREATAINVQQHVEQFKKELGREVMTMANELERLQRDKQDVEHQIADLFTFYSKKKAETKLPNPYLQRNNSTGPAEAKTTKITATTKPLDIDTSRRHRHQSLDPRYYKVSDTTERPLPFPKEMHWG</sequence>
<feature type="compositionally biased region" description="Low complexity" evidence="2">
    <location>
        <begin position="632"/>
        <end position="645"/>
    </location>
</feature>
<accession>A8N610</accession>
<protein>
    <recommendedName>
        <fullName evidence="5">PH domain-containing protein</fullName>
    </recommendedName>
</protein>